<dbReference type="EMBL" id="JBHLUX010000031">
    <property type="protein sequence ID" value="MFC0471320.1"/>
    <property type="molecule type" value="Genomic_DNA"/>
</dbReference>
<accession>A0ABV6KE34</accession>
<evidence type="ECO:0000256" key="1">
    <source>
        <dbReference type="ARBA" id="ARBA00009023"/>
    </source>
</evidence>
<dbReference type="InterPro" id="IPR018389">
    <property type="entry name" value="DctP_fam"/>
</dbReference>
<reference evidence="6 7" key="1">
    <citation type="submission" date="2024-09" db="EMBL/GenBank/DDBJ databases">
        <authorList>
            <person name="Sun Q."/>
            <person name="Mori K."/>
        </authorList>
    </citation>
    <scope>NUCLEOTIDE SEQUENCE [LARGE SCALE GENOMIC DNA]</scope>
    <source>
        <strain evidence="6 7">NCAIM B.02610</strain>
    </source>
</reference>
<dbReference type="NCBIfam" id="TIGR00787">
    <property type="entry name" value="dctP"/>
    <property type="match status" value="1"/>
</dbReference>
<dbReference type="PANTHER" id="PTHR33376:SF7">
    <property type="entry name" value="C4-DICARBOXYLATE-BINDING PROTEIN DCTB"/>
    <property type="match status" value="1"/>
</dbReference>
<keyword evidence="2" id="KW-0813">Transport</keyword>
<keyword evidence="7" id="KW-1185">Reference proteome</keyword>
<name>A0ABV6KE34_9BACI</name>
<sequence>MMKGKQRPILLMVVVVALMILMAACGGAQTSQDVERSESNGETSSEEKAADDGKTYTIKMATPSTPSDSNVMAFLEFEKIVEERSNGKIDVNVMHSGQLGGHTDYIDGLQMGSIQAAEINTSILEGINDKFMIFGMPYISRSMEHQRDVLANGVGDQLSNALQEQTGIQITGWMIRGPRIVYSSKGAIETADDFKGLKVRVMESPIMIKTMELLGAKPTPISADERYMALQTGVVDAAENSIALIVTEKEYEVTDYVSLTEHFITPNVIAFDTKFLDKLPEDLKQIVLEASEEAAAFAFEEEVRQIEEAAKTLEEHGMKINSVDDKSTFIEAVEPIYDEYQDIIGQDLLDAFLNE</sequence>
<evidence type="ECO:0000256" key="3">
    <source>
        <dbReference type="ARBA" id="ARBA00022729"/>
    </source>
</evidence>
<dbReference type="PANTHER" id="PTHR33376">
    <property type="match status" value="1"/>
</dbReference>
<feature type="compositionally biased region" description="Basic and acidic residues" evidence="4">
    <location>
        <begin position="33"/>
        <end position="54"/>
    </location>
</feature>
<protein>
    <submittedName>
        <fullName evidence="6">TRAP transporter substrate-binding protein</fullName>
    </submittedName>
</protein>
<organism evidence="6 7">
    <name type="scientific">Halalkalibacter kiskunsagensis</name>
    <dbReference type="NCBI Taxonomy" id="1548599"/>
    <lineage>
        <taxon>Bacteria</taxon>
        <taxon>Bacillati</taxon>
        <taxon>Bacillota</taxon>
        <taxon>Bacilli</taxon>
        <taxon>Bacillales</taxon>
        <taxon>Bacillaceae</taxon>
        <taxon>Halalkalibacter</taxon>
    </lineage>
</organism>
<feature type="signal peptide" evidence="5">
    <location>
        <begin position="1"/>
        <end position="28"/>
    </location>
</feature>
<evidence type="ECO:0000313" key="7">
    <source>
        <dbReference type="Proteomes" id="UP001589838"/>
    </source>
</evidence>
<evidence type="ECO:0000313" key="6">
    <source>
        <dbReference type="EMBL" id="MFC0471320.1"/>
    </source>
</evidence>
<dbReference type="PROSITE" id="PS51257">
    <property type="entry name" value="PROKAR_LIPOPROTEIN"/>
    <property type="match status" value="1"/>
</dbReference>
<evidence type="ECO:0000256" key="2">
    <source>
        <dbReference type="ARBA" id="ARBA00022448"/>
    </source>
</evidence>
<keyword evidence="3 5" id="KW-0732">Signal</keyword>
<dbReference type="NCBIfam" id="NF037995">
    <property type="entry name" value="TRAP_S1"/>
    <property type="match status" value="1"/>
</dbReference>
<feature type="region of interest" description="Disordered" evidence="4">
    <location>
        <begin position="30"/>
        <end position="54"/>
    </location>
</feature>
<comment type="similarity">
    <text evidence="1">Belongs to the bacterial solute-binding protein 7 family.</text>
</comment>
<gene>
    <name evidence="6" type="ORF">ACFFHM_12685</name>
</gene>
<feature type="chain" id="PRO_5046633734" evidence="5">
    <location>
        <begin position="29"/>
        <end position="355"/>
    </location>
</feature>
<proteinExistence type="inferred from homology"/>
<evidence type="ECO:0000256" key="4">
    <source>
        <dbReference type="SAM" id="MobiDB-lite"/>
    </source>
</evidence>
<dbReference type="InterPro" id="IPR038404">
    <property type="entry name" value="TRAP_DctP_sf"/>
</dbReference>
<dbReference type="PIRSF" id="PIRSF006470">
    <property type="entry name" value="DctB"/>
    <property type="match status" value="1"/>
</dbReference>
<dbReference type="Pfam" id="PF03480">
    <property type="entry name" value="DctP"/>
    <property type="match status" value="1"/>
</dbReference>
<dbReference type="Proteomes" id="UP001589838">
    <property type="component" value="Unassembled WGS sequence"/>
</dbReference>
<evidence type="ECO:0000256" key="5">
    <source>
        <dbReference type="SAM" id="SignalP"/>
    </source>
</evidence>
<dbReference type="CDD" id="cd13603">
    <property type="entry name" value="PBP2_TRAP_Siap_TeaA_like"/>
    <property type="match status" value="1"/>
</dbReference>
<dbReference type="Gene3D" id="3.40.190.170">
    <property type="entry name" value="Bacterial extracellular solute-binding protein, family 7"/>
    <property type="match status" value="1"/>
</dbReference>
<dbReference type="InterPro" id="IPR004682">
    <property type="entry name" value="TRAP_DctP"/>
</dbReference>
<comment type="caution">
    <text evidence="6">The sequence shown here is derived from an EMBL/GenBank/DDBJ whole genome shotgun (WGS) entry which is preliminary data.</text>
</comment>